<dbReference type="InterPro" id="IPR001647">
    <property type="entry name" value="HTH_TetR"/>
</dbReference>
<gene>
    <name evidence="4" type="ORF">C7Y44_01235</name>
</gene>
<evidence type="ECO:0000256" key="1">
    <source>
        <dbReference type="ARBA" id="ARBA00023125"/>
    </source>
</evidence>
<organism evidence="4 5">
    <name type="scientific">Paenibacillus popilliae</name>
    <name type="common">Bacillus popilliae</name>
    <dbReference type="NCBI Taxonomy" id="78057"/>
    <lineage>
        <taxon>Bacteria</taxon>
        <taxon>Bacillati</taxon>
        <taxon>Bacillota</taxon>
        <taxon>Bacilli</taxon>
        <taxon>Bacillales</taxon>
        <taxon>Paenibacillaceae</taxon>
        <taxon>Paenibacillus</taxon>
    </lineage>
</organism>
<sequence length="183" mass="21769">MPNMNSNSNIRTKRDITNAFMELLTTKTFSSITIHDICKKSLVHRSTFYRYYEDKYDLLSHVTTIIGNDLFQNVNRNHESSHSFYEQILDYVEEHKQLFLNITIKNNNNDVYDEFVKMGSRFLMENSKAMDDPISKKIRHSNYSKLACDFYMSGLIEIFKNWVCENYKISKQELIETLQNLME</sequence>
<comment type="caution">
    <text evidence="4">The sequence shown here is derived from an EMBL/GenBank/DDBJ whole genome shotgun (WGS) entry which is preliminary data.</text>
</comment>
<dbReference type="Pfam" id="PF14278">
    <property type="entry name" value="TetR_C_8"/>
    <property type="match status" value="1"/>
</dbReference>
<evidence type="ECO:0000259" key="3">
    <source>
        <dbReference type="PROSITE" id="PS50977"/>
    </source>
</evidence>
<reference evidence="4 5" key="1">
    <citation type="submission" date="2018-03" db="EMBL/GenBank/DDBJ databases">
        <title>Aerobic endospore-forming bacteria genome sequencing and assembly.</title>
        <authorList>
            <person name="Cavalcante D.A."/>
            <person name="Driks A."/>
            <person name="Putonti C."/>
            <person name="De-Souza M.T."/>
        </authorList>
    </citation>
    <scope>NUCLEOTIDE SEQUENCE [LARGE SCALE GENOMIC DNA]</scope>
    <source>
        <strain evidence="4 5">SDF0028</strain>
    </source>
</reference>
<keyword evidence="1 2" id="KW-0238">DNA-binding</keyword>
<dbReference type="Gene3D" id="1.10.357.10">
    <property type="entry name" value="Tetracycline Repressor, domain 2"/>
    <property type="match status" value="1"/>
</dbReference>
<dbReference type="PANTHER" id="PTHR43479">
    <property type="entry name" value="ACREF/ENVCD OPERON REPRESSOR-RELATED"/>
    <property type="match status" value="1"/>
</dbReference>
<proteinExistence type="predicted"/>
<name>A0ABY3AVP2_PAEPP</name>
<evidence type="ECO:0000313" key="5">
    <source>
        <dbReference type="Proteomes" id="UP000316208"/>
    </source>
</evidence>
<dbReference type="PANTHER" id="PTHR43479:SF16">
    <property type="entry name" value="HTH TETR-TYPE DOMAIN-CONTAINING PROTEIN"/>
    <property type="match status" value="1"/>
</dbReference>
<feature type="DNA-binding region" description="H-T-H motif" evidence="2">
    <location>
        <begin position="33"/>
        <end position="52"/>
    </location>
</feature>
<accession>A0ABY3AVP2</accession>
<dbReference type="InterPro" id="IPR039532">
    <property type="entry name" value="TetR_C_Firmicutes"/>
</dbReference>
<feature type="domain" description="HTH tetR-type" evidence="3">
    <location>
        <begin position="10"/>
        <end position="70"/>
    </location>
</feature>
<dbReference type="Proteomes" id="UP000316208">
    <property type="component" value="Unassembled WGS sequence"/>
</dbReference>
<dbReference type="InterPro" id="IPR009057">
    <property type="entry name" value="Homeodomain-like_sf"/>
</dbReference>
<dbReference type="PROSITE" id="PS50977">
    <property type="entry name" value="HTH_TETR_2"/>
    <property type="match status" value="1"/>
</dbReference>
<evidence type="ECO:0000313" key="4">
    <source>
        <dbReference type="EMBL" id="TQR46344.1"/>
    </source>
</evidence>
<dbReference type="SUPFAM" id="SSF46689">
    <property type="entry name" value="Homeodomain-like"/>
    <property type="match status" value="1"/>
</dbReference>
<protein>
    <submittedName>
        <fullName evidence="4">TetR family transcriptional regulator</fullName>
    </submittedName>
</protein>
<dbReference type="EMBL" id="SADY01000001">
    <property type="protein sequence ID" value="TQR46344.1"/>
    <property type="molecule type" value="Genomic_DNA"/>
</dbReference>
<dbReference type="InterPro" id="IPR050624">
    <property type="entry name" value="HTH-type_Tx_Regulator"/>
</dbReference>
<evidence type="ECO:0000256" key="2">
    <source>
        <dbReference type="PROSITE-ProRule" id="PRU00335"/>
    </source>
</evidence>
<keyword evidence="5" id="KW-1185">Reference proteome</keyword>